<evidence type="ECO:0000313" key="2">
    <source>
        <dbReference type="EMBL" id="SHO61328.1"/>
    </source>
</evidence>
<dbReference type="Proteomes" id="UP000186406">
    <property type="component" value="Unassembled WGS sequence"/>
</dbReference>
<keyword evidence="1" id="KW-1133">Transmembrane helix</keyword>
<sequence length="88" mass="9867">MRSWLTFGNLALLVLAVVLGIALYWVIYVFLAASPYEAAGIGINSRLPEPVRRFSCRILNERHPHMWPPLGCEKFWGDAPPPPALPPQ</sequence>
<gene>
    <name evidence="2" type="ORF">SAMN02745172_00729</name>
</gene>
<protein>
    <submittedName>
        <fullName evidence="2">Uncharacterized protein</fullName>
    </submittedName>
</protein>
<organism evidence="2 3">
    <name type="scientific">Pseudoxanthobacter soli DSM 19599</name>
    <dbReference type="NCBI Taxonomy" id="1123029"/>
    <lineage>
        <taxon>Bacteria</taxon>
        <taxon>Pseudomonadati</taxon>
        <taxon>Pseudomonadota</taxon>
        <taxon>Alphaproteobacteria</taxon>
        <taxon>Hyphomicrobiales</taxon>
        <taxon>Segnochrobactraceae</taxon>
        <taxon>Pseudoxanthobacter</taxon>
    </lineage>
</organism>
<keyword evidence="1" id="KW-0812">Transmembrane</keyword>
<dbReference type="RefSeq" id="WP_139282389.1">
    <property type="nucleotide sequence ID" value="NZ_FRXO01000001.1"/>
</dbReference>
<evidence type="ECO:0000256" key="1">
    <source>
        <dbReference type="SAM" id="Phobius"/>
    </source>
</evidence>
<dbReference type="OrthoDB" id="8478544at2"/>
<dbReference type="EMBL" id="FRXO01000001">
    <property type="protein sequence ID" value="SHO61328.1"/>
    <property type="molecule type" value="Genomic_DNA"/>
</dbReference>
<feature type="transmembrane region" description="Helical" evidence="1">
    <location>
        <begin position="6"/>
        <end position="31"/>
    </location>
</feature>
<keyword evidence="1" id="KW-0472">Membrane</keyword>
<reference evidence="2 3" key="1">
    <citation type="submission" date="2016-12" db="EMBL/GenBank/DDBJ databases">
        <authorList>
            <person name="Song W.-J."/>
            <person name="Kurnit D.M."/>
        </authorList>
    </citation>
    <scope>NUCLEOTIDE SEQUENCE [LARGE SCALE GENOMIC DNA]</scope>
    <source>
        <strain evidence="2 3">DSM 19599</strain>
    </source>
</reference>
<accession>A0A1M7Z8T4</accession>
<dbReference type="AlphaFoldDB" id="A0A1M7Z8T4"/>
<name>A0A1M7Z8T4_9HYPH</name>
<keyword evidence="3" id="KW-1185">Reference proteome</keyword>
<proteinExistence type="predicted"/>
<evidence type="ECO:0000313" key="3">
    <source>
        <dbReference type="Proteomes" id="UP000186406"/>
    </source>
</evidence>
<dbReference type="STRING" id="1123029.SAMN02745172_00729"/>